<name>A0A399E550_9DEIN</name>
<evidence type="ECO:0000313" key="1">
    <source>
        <dbReference type="EMBL" id="RIH77371.1"/>
    </source>
</evidence>
<dbReference type="OrthoDB" id="255198at2"/>
<dbReference type="InterPro" id="IPR012337">
    <property type="entry name" value="RNaseH-like_sf"/>
</dbReference>
<evidence type="ECO:0000313" key="2">
    <source>
        <dbReference type="Proteomes" id="UP000266089"/>
    </source>
</evidence>
<accession>A0A399E550</accession>
<dbReference type="EMBL" id="QWKX01000027">
    <property type="protein sequence ID" value="RIH77371.1"/>
    <property type="molecule type" value="Genomic_DNA"/>
</dbReference>
<sequence length="314" mass="34833">MAWKLEAWNPEYALPERIASEDEAGGLEEIKIHYEGDWVAHTPPRVAPQDWPVVYLVDGRQRIDAQIADSRGRRALLATVIAGAVLRDGAGIRPVGDPMKRHILLHSSDLEEPLPPGLEHYEPIRTAKSDPTSLRSKVIEEMRRLEALLVNGLEGGLVIVDGQIYLGAQDYSAPGRLLGYTKTQAATYLGPQQQALLYALQPYQRTPIFQIPGYALRRPLDVFSWYVRLPLEPNSTFYSGAALLRIETPTEEPSEAVRLADLSVSLFCALASSPAKDPRAPQNLIPIGGLEQWLGRHLGQAEVVRRRIVQALFA</sequence>
<gene>
    <name evidence="1" type="ORF">Mcate_01329</name>
</gene>
<protein>
    <recommendedName>
        <fullName evidence="3">Nuclease</fullName>
    </recommendedName>
</protein>
<comment type="caution">
    <text evidence="1">The sequence shown here is derived from an EMBL/GenBank/DDBJ whole genome shotgun (WGS) entry which is preliminary data.</text>
</comment>
<dbReference type="AlphaFoldDB" id="A0A399E550"/>
<reference evidence="1 2" key="1">
    <citation type="submission" date="2018-08" db="EMBL/GenBank/DDBJ databases">
        <title>Meiothermus cateniformans JCM 15151 genome sequencing project.</title>
        <authorList>
            <person name="Da Costa M.S."/>
            <person name="Albuquerque L."/>
            <person name="Raposo P."/>
            <person name="Froufe H.J.C."/>
            <person name="Barroso C.S."/>
            <person name="Egas C."/>
        </authorList>
    </citation>
    <scope>NUCLEOTIDE SEQUENCE [LARGE SCALE GENOMIC DNA]</scope>
    <source>
        <strain evidence="1 2">JCM 15151</strain>
    </source>
</reference>
<proteinExistence type="predicted"/>
<organism evidence="1 2">
    <name type="scientific">Meiothermus taiwanensis</name>
    <dbReference type="NCBI Taxonomy" id="172827"/>
    <lineage>
        <taxon>Bacteria</taxon>
        <taxon>Thermotogati</taxon>
        <taxon>Deinococcota</taxon>
        <taxon>Deinococci</taxon>
        <taxon>Thermales</taxon>
        <taxon>Thermaceae</taxon>
        <taxon>Meiothermus</taxon>
    </lineage>
</organism>
<dbReference type="Proteomes" id="UP000266089">
    <property type="component" value="Unassembled WGS sequence"/>
</dbReference>
<evidence type="ECO:0008006" key="3">
    <source>
        <dbReference type="Google" id="ProtNLM"/>
    </source>
</evidence>
<dbReference type="RefSeq" id="WP_027886747.1">
    <property type="nucleotide sequence ID" value="NZ_JBHSXZ010000007.1"/>
</dbReference>
<dbReference type="SUPFAM" id="SSF53098">
    <property type="entry name" value="Ribonuclease H-like"/>
    <property type="match status" value="1"/>
</dbReference>